<dbReference type="Gene3D" id="3.40.50.1240">
    <property type="entry name" value="Phosphoglycerate mutase-like"/>
    <property type="match status" value="1"/>
</dbReference>
<dbReference type="InterPro" id="IPR029033">
    <property type="entry name" value="His_PPase_superfam"/>
</dbReference>
<dbReference type="InterPro" id="IPR050275">
    <property type="entry name" value="PGM_Phosphatase"/>
</dbReference>
<reference evidence="1 2" key="1">
    <citation type="journal article" date="2016" name="BMC Genomics">
        <title>Comparative genomic and transcriptomic analyses of the Fuzhuan brick tea-fermentation fungus Aspergillus cristatus.</title>
        <authorList>
            <person name="Ge Y."/>
            <person name="Wang Y."/>
            <person name="Liu Y."/>
            <person name="Tan Y."/>
            <person name="Ren X."/>
            <person name="Zhang X."/>
            <person name="Hyde K.D."/>
            <person name="Liu Y."/>
            <person name="Liu Z."/>
        </authorList>
    </citation>
    <scope>NUCLEOTIDE SEQUENCE [LARGE SCALE GENOMIC DNA]</scope>
    <source>
        <strain evidence="1 2">GZAAS20.1005</strain>
    </source>
</reference>
<dbReference type="PANTHER" id="PTHR48100">
    <property type="entry name" value="BROAD-SPECIFICITY PHOSPHATASE YOR283W-RELATED"/>
    <property type="match status" value="1"/>
</dbReference>
<proteinExistence type="predicted"/>
<dbReference type="PROSITE" id="PS00175">
    <property type="entry name" value="PG_MUTASE"/>
    <property type="match status" value="1"/>
</dbReference>
<dbReference type="GO" id="GO:0016791">
    <property type="term" value="F:phosphatase activity"/>
    <property type="evidence" value="ECO:0007669"/>
    <property type="project" value="TreeGrafter"/>
</dbReference>
<dbReference type="SMART" id="SM00855">
    <property type="entry name" value="PGAM"/>
    <property type="match status" value="1"/>
</dbReference>
<dbReference type="PANTHER" id="PTHR48100:SF54">
    <property type="entry name" value="PHOSPHATASE SPAC5H10.03-RELATED"/>
    <property type="match status" value="1"/>
</dbReference>
<dbReference type="AlphaFoldDB" id="A0A1E3BIL2"/>
<accession>A0A1E3BIL2</accession>
<sequence>MRPILYLVRHGQGEHNVNDSHHIRDPLLTEHGKKQCQDLRDQFQHHEAISLVLASPLKRAIQTAAHAFPPVLERRQVPSSCLVRDASGLITQGAPAFNVDDLDLTLVDEDWNSKVGIYAPTLNAVRRRVAAPRSWLWKRHEKSIVLVSHGAFLHYLTEDWTGYDRARGTGYMNCEYRQYEFSDCSTAEDAHLVEIGVCREKVDRPAGLDAHVIHEIEEVEKASA</sequence>
<dbReference type="InterPro" id="IPR013078">
    <property type="entry name" value="His_Pase_superF_clade-1"/>
</dbReference>
<gene>
    <name evidence="1" type="ORF">SI65_03866</name>
</gene>
<dbReference type="InterPro" id="IPR001345">
    <property type="entry name" value="PG/BPGM_mutase_AS"/>
</dbReference>
<dbReference type="SUPFAM" id="SSF53254">
    <property type="entry name" value="Phosphoglycerate mutase-like"/>
    <property type="match status" value="1"/>
</dbReference>
<evidence type="ECO:0000313" key="2">
    <source>
        <dbReference type="Proteomes" id="UP000094569"/>
    </source>
</evidence>
<dbReference type="CDD" id="cd07067">
    <property type="entry name" value="HP_PGM_like"/>
    <property type="match status" value="1"/>
</dbReference>
<protein>
    <recommendedName>
        <fullName evidence="3">Phosphoglycerate mutase-like protein</fullName>
    </recommendedName>
</protein>
<comment type="caution">
    <text evidence="1">The sequence shown here is derived from an EMBL/GenBank/DDBJ whole genome shotgun (WGS) entry which is preliminary data.</text>
</comment>
<evidence type="ECO:0008006" key="3">
    <source>
        <dbReference type="Google" id="ProtNLM"/>
    </source>
</evidence>
<dbReference type="GO" id="GO:0005737">
    <property type="term" value="C:cytoplasm"/>
    <property type="evidence" value="ECO:0007669"/>
    <property type="project" value="TreeGrafter"/>
</dbReference>
<organism evidence="1 2">
    <name type="scientific">Aspergillus cristatus</name>
    <name type="common">Chinese Fuzhuan brick tea-fermentation fungus</name>
    <name type="synonym">Eurotium cristatum</name>
    <dbReference type="NCBI Taxonomy" id="573508"/>
    <lineage>
        <taxon>Eukaryota</taxon>
        <taxon>Fungi</taxon>
        <taxon>Dikarya</taxon>
        <taxon>Ascomycota</taxon>
        <taxon>Pezizomycotina</taxon>
        <taxon>Eurotiomycetes</taxon>
        <taxon>Eurotiomycetidae</taxon>
        <taxon>Eurotiales</taxon>
        <taxon>Aspergillaceae</taxon>
        <taxon>Aspergillus</taxon>
        <taxon>Aspergillus subgen. Aspergillus</taxon>
    </lineage>
</organism>
<dbReference type="Proteomes" id="UP000094569">
    <property type="component" value="Unassembled WGS sequence"/>
</dbReference>
<evidence type="ECO:0000313" key="1">
    <source>
        <dbReference type="EMBL" id="ODM20813.1"/>
    </source>
</evidence>
<dbReference type="EMBL" id="JXNT01000003">
    <property type="protein sequence ID" value="ODM20813.1"/>
    <property type="molecule type" value="Genomic_DNA"/>
</dbReference>
<dbReference type="OrthoDB" id="496981at2759"/>
<name>A0A1E3BIL2_ASPCR</name>
<dbReference type="VEuPathDB" id="FungiDB:SI65_03866"/>
<dbReference type="Pfam" id="PF00300">
    <property type="entry name" value="His_Phos_1"/>
    <property type="match status" value="1"/>
</dbReference>
<keyword evidence="2" id="KW-1185">Reference proteome</keyword>